<protein>
    <recommendedName>
        <fullName evidence="3">J domain-containing protein</fullName>
    </recommendedName>
</protein>
<dbReference type="InterPro" id="IPR001623">
    <property type="entry name" value="DnaJ_domain"/>
</dbReference>
<feature type="compositionally biased region" description="Polar residues" evidence="1">
    <location>
        <begin position="69"/>
        <end position="78"/>
    </location>
</feature>
<comment type="caution">
    <text evidence="4">The sequence shown here is derived from an EMBL/GenBank/DDBJ whole genome shotgun (WGS) entry which is preliminary data.</text>
</comment>
<feature type="non-terminal residue" evidence="4">
    <location>
        <position position="180"/>
    </location>
</feature>
<evidence type="ECO:0000256" key="2">
    <source>
        <dbReference type="SAM" id="Phobius"/>
    </source>
</evidence>
<dbReference type="Gene3D" id="1.10.287.110">
    <property type="entry name" value="DnaJ domain"/>
    <property type="match status" value="1"/>
</dbReference>
<dbReference type="SUPFAM" id="SSF46565">
    <property type="entry name" value="Chaperone J-domain"/>
    <property type="match status" value="1"/>
</dbReference>
<organism evidence="4 5">
    <name type="scientific">Genlisea aurea</name>
    <dbReference type="NCBI Taxonomy" id="192259"/>
    <lineage>
        <taxon>Eukaryota</taxon>
        <taxon>Viridiplantae</taxon>
        <taxon>Streptophyta</taxon>
        <taxon>Embryophyta</taxon>
        <taxon>Tracheophyta</taxon>
        <taxon>Spermatophyta</taxon>
        <taxon>Magnoliopsida</taxon>
        <taxon>eudicotyledons</taxon>
        <taxon>Gunneridae</taxon>
        <taxon>Pentapetalae</taxon>
        <taxon>asterids</taxon>
        <taxon>lamiids</taxon>
        <taxon>Lamiales</taxon>
        <taxon>Lentibulariaceae</taxon>
        <taxon>Genlisea</taxon>
    </lineage>
</organism>
<evidence type="ECO:0000313" key="4">
    <source>
        <dbReference type="EMBL" id="EPS67407.1"/>
    </source>
</evidence>
<evidence type="ECO:0000313" key="5">
    <source>
        <dbReference type="Proteomes" id="UP000015453"/>
    </source>
</evidence>
<evidence type="ECO:0000259" key="3">
    <source>
        <dbReference type="PROSITE" id="PS50076"/>
    </source>
</evidence>
<dbReference type="PROSITE" id="PS00636">
    <property type="entry name" value="DNAJ_1"/>
    <property type="match status" value="1"/>
</dbReference>
<keyword evidence="2" id="KW-0472">Membrane</keyword>
<feature type="domain" description="J" evidence="3">
    <location>
        <begin position="2"/>
        <end position="72"/>
    </location>
</feature>
<dbReference type="EMBL" id="AUSU01003129">
    <property type="protein sequence ID" value="EPS67407.1"/>
    <property type="molecule type" value="Genomic_DNA"/>
</dbReference>
<feature type="region of interest" description="Disordered" evidence="1">
    <location>
        <begin position="159"/>
        <end position="180"/>
    </location>
</feature>
<keyword evidence="2" id="KW-1133">Transmembrane helix</keyword>
<proteinExistence type="predicted"/>
<gene>
    <name evidence="4" type="ORF">M569_07371</name>
</gene>
<dbReference type="PANTHER" id="PTHR24074">
    <property type="entry name" value="CO-CHAPERONE PROTEIN DJLA"/>
    <property type="match status" value="1"/>
</dbReference>
<sequence length="180" mass="20652">MDHYKILGISRSASKEEIKQAFRKLAMEFHPDKHSQSTDHLRESAACKFRRISEAYENLIDDRKRADYNPTTTNSYSQRRYGGGGDANAHTDSHDYGYGYSRSARRRRSRSDFFSKFEIGLRFLTARSFLLNATFFCVLAGAMYVVDAGGQALWSKQNTGKSFEEAMDSLQKKRRTTSKD</sequence>
<dbReference type="CDD" id="cd06257">
    <property type="entry name" value="DnaJ"/>
    <property type="match status" value="1"/>
</dbReference>
<accession>S8E505</accession>
<keyword evidence="5" id="KW-1185">Reference proteome</keyword>
<dbReference type="Proteomes" id="UP000015453">
    <property type="component" value="Unassembled WGS sequence"/>
</dbReference>
<dbReference type="InterPro" id="IPR050817">
    <property type="entry name" value="DjlA_DnaK_co-chaperone"/>
</dbReference>
<reference evidence="4 5" key="1">
    <citation type="journal article" date="2013" name="BMC Genomics">
        <title>The miniature genome of a carnivorous plant Genlisea aurea contains a low number of genes and short non-coding sequences.</title>
        <authorList>
            <person name="Leushkin E.V."/>
            <person name="Sutormin R.A."/>
            <person name="Nabieva E.R."/>
            <person name="Penin A.A."/>
            <person name="Kondrashov A.S."/>
            <person name="Logacheva M.D."/>
        </authorList>
    </citation>
    <scope>NUCLEOTIDE SEQUENCE [LARGE SCALE GENOMIC DNA]</scope>
</reference>
<dbReference type="SMART" id="SM00271">
    <property type="entry name" value="DnaJ"/>
    <property type="match status" value="1"/>
</dbReference>
<dbReference type="InterPro" id="IPR018253">
    <property type="entry name" value="DnaJ_domain_CS"/>
</dbReference>
<dbReference type="Pfam" id="PF00226">
    <property type="entry name" value="DnaJ"/>
    <property type="match status" value="1"/>
</dbReference>
<dbReference type="PROSITE" id="PS50076">
    <property type="entry name" value="DNAJ_2"/>
    <property type="match status" value="1"/>
</dbReference>
<evidence type="ECO:0000256" key="1">
    <source>
        <dbReference type="SAM" id="MobiDB-lite"/>
    </source>
</evidence>
<keyword evidence="2" id="KW-0812">Transmembrane</keyword>
<dbReference type="OrthoDB" id="442087at2759"/>
<feature type="region of interest" description="Disordered" evidence="1">
    <location>
        <begin position="69"/>
        <end position="88"/>
    </location>
</feature>
<name>S8E505_9LAMI</name>
<feature type="transmembrane region" description="Helical" evidence="2">
    <location>
        <begin position="129"/>
        <end position="146"/>
    </location>
</feature>
<dbReference type="AlphaFoldDB" id="S8E505"/>
<dbReference type="PRINTS" id="PR00625">
    <property type="entry name" value="JDOMAIN"/>
</dbReference>
<dbReference type="InterPro" id="IPR036869">
    <property type="entry name" value="J_dom_sf"/>
</dbReference>